<accession>A0A967B7B9</accession>
<keyword evidence="1" id="KW-0812">Transmembrane</keyword>
<protein>
    <submittedName>
        <fullName evidence="3">Pilus assembly protein</fullName>
    </submittedName>
</protein>
<comment type="caution">
    <text evidence="3">The sequence shown here is derived from an EMBL/GenBank/DDBJ whole genome shotgun (WGS) entry which is preliminary data.</text>
</comment>
<evidence type="ECO:0000313" key="3">
    <source>
        <dbReference type="EMBL" id="NHO53516.1"/>
    </source>
</evidence>
<dbReference type="AlphaFoldDB" id="A0A967B7B9"/>
<keyword evidence="1" id="KW-0472">Membrane</keyword>
<dbReference type="Proteomes" id="UP000597459">
    <property type="component" value="Unassembled WGS sequence"/>
</dbReference>
<evidence type="ECO:0000259" key="2">
    <source>
        <dbReference type="Pfam" id="PF07811"/>
    </source>
</evidence>
<proteinExistence type="predicted"/>
<keyword evidence="4" id="KW-1185">Reference proteome</keyword>
<dbReference type="Pfam" id="PF07811">
    <property type="entry name" value="TadE"/>
    <property type="match status" value="1"/>
</dbReference>
<evidence type="ECO:0000313" key="4">
    <source>
        <dbReference type="Proteomes" id="UP000597459"/>
    </source>
</evidence>
<dbReference type="RefSeq" id="WP_166313807.1">
    <property type="nucleotide sequence ID" value="NZ_WOTH01000008.1"/>
</dbReference>
<reference evidence="3" key="1">
    <citation type="submission" date="2019-11" db="EMBL/GenBank/DDBJ databases">
        <title>Description of new Acetobacter species.</title>
        <authorList>
            <person name="Cleenwerck I."/>
            <person name="Sombolestani A.S."/>
        </authorList>
    </citation>
    <scope>NUCLEOTIDE SEQUENCE</scope>
    <source>
        <strain evidence="3">LMG 1626</strain>
    </source>
</reference>
<evidence type="ECO:0000256" key="1">
    <source>
        <dbReference type="SAM" id="Phobius"/>
    </source>
</evidence>
<feature type="transmembrane region" description="Helical" evidence="1">
    <location>
        <begin position="41"/>
        <end position="67"/>
    </location>
</feature>
<dbReference type="EMBL" id="WOTH01000008">
    <property type="protein sequence ID" value="NHO53516.1"/>
    <property type="molecule type" value="Genomic_DNA"/>
</dbReference>
<sequence length="198" mass="21078">MPSEDFQASVENVREGGRLLRMCDALWHDMRRLFHDRAGSAVIEFAMLVIPLLGLIFASFTVSLIYFTQSALDSVSDEMSRLLLTGQAPAAGQASDFKSLACANLPSFMSCSRLVINVQTANNYSDVNISIPTTTLDSSGNLTGTTQYDPGSASSVVVLQMLYAMPVLGDIGGFSAVTTGSNAHLLVSTSVIKVEPSS</sequence>
<organism evidence="3 4">
    <name type="scientific">Acetobacter estunensis</name>
    <dbReference type="NCBI Taxonomy" id="104097"/>
    <lineage>
        <taxon>Bacteria</taxon>
        <taxon>Pseudomonadati</taxon>
        <taxon>Pseudomonadota</taxon>
        <taxon>Alphaproteobacteria</taxon>
        <taxon>Acetobacterales</taxon>
        <taxon>Acetobacteraceae</taxon>
        <taxon>Acetobacter</taxon>
    </lineage>
</organism>
<dbReference type="InterPro" id="IPR012495">
    <property type="entry name" value="TadE-like_dom"/>
</dbReference>
<gene>
    <name evidence="3" type="ORF">GOB87_05985</name>
</gene>
<name>A0A967B7B9_9PROT</name>
<feature type="domain" description="TadE-like" evidence="2">
    <location>
        <begin position="39"/>
        <end position="78"/>
    </location>
</feature>
<keyword evidence="1" id="KW-1133">Transmembrane helix</keyword>